<organism evidence="1 2">
    <name type="scientific">Lentinula aff. detonsa</name>
    <dbReference type="NCBI Taxonomy" id="2804958"/>
    <lineage>
        <taxon>Eukaryota</taxon>
        <taxon>Fungi</taxon>
        <taxon>Dikarya</taxon>
        <taxon>Basidiomycota</taxon>
        <taxon>Agaricomycotina</taxon>
        <taxon>Agaricomycetes</taxon>
        <taxon>Agaricomycetidae</taxon>
        <taxon>Agaricales</taxon>
        <taxon>Marasmiineae</taxon>
        <taxon>Omphalotaceae</taxon>
        <taxon>Lentinula</taxon>
    </lineage>
</organism>
<keyword evidence="2" id="KW-1185">Reference proteome</keyword>
<proteinExistence type="predicted"/>
<gene>
    <name evidence="1" type="ORF">GGU10DRAFT_116462</name>
</gene>
<name>A0AA38KHT5_9AGAR</name>
<comment type="caution">
    <text evidence="1">The sequence shown here is derived from an EMBL/GenBank/DDBJ whole genome shotgun (WGS) entry which is preliminary data.</text>
</comment>
<protein>
    <recommendedName>
        <fullName evidence="3">F-box domain-containing protein</fullName>
    </recommendedName>
</protein>
<dbReference type="Proteomes" id="UP001163798">
    <property type="component" value="Unassembled WGS sequence"/>
</dbReference>
<evidence type="ECO:0000313" key="1">
    <source>
        <dbReference type="EMBL" id="KAJ3788261.1"/>
    </source>
</evidence>
<evidence type="ECO:0008006" key="3">
    <source>
        <dbReference type="Google" id="ProtNLM"/>
    </source>
</evidence>
<dbReference type="AlphaFoldDB" id="A0AA38KHT5"/>
<evidence type="ECO:0000313" key="2">
    <source>
        <dbReference type="Proteomes" id="UP001163798"/>
    </source>
</evidence>
<reference evidence="1" key="1">
    <citation type="submission" date="2022-08" db="EMBL/GenBank/DDBJ databases">
        <authorList>
            <consortium name="DOE Joint Genome Institute"/>
            <person name="Min B."/>
            <person name="Riley R."/>
            <person name="Sierra-Patev S."/>
            <person name="Naranjo-Ortiz M."/>
            <person name="Looney B."/>
            <person name="Konkel Z."/>
            <person name="Slot J.C."/>
            <person name="Sakamoto Y."/>
            <person name="Steenwyk J.L."/>
            <person name="Rokas A."/>
            <person name="Carro J."/>
            <person name="Camarero S."/>
            <person name="Ferreira P."/>
            <person name="Molpeceres G."/>
            <person name="Ruiz-Duenas F.J."/>
            <person name="Serrano A."/>
            <person name="Henrissat B."/>
            <person name="Drula E."/>
            <person name="Hughes K.W."/>
            <person name="Mata J.L."/>
            <person name="Ishikawa N.K."/>
            <person name="Vargas-Isla R."/>
            <person name="Ushijima S."/>
            <person name="Smith C.A."/>
            <person name="Ahrendt S."/>
            <person name="Andreopoulos W."/>
            <person name="He G."/>
            <person name="Labutti K."/>
            <person name="Lipzen A."/>
            <person name="Ng V."/>
            <person name="Sandor L."/>
            <person name="Barry K."/>
            <person name="Martinez A.T."/>
            <person name="Xiao Y."/>
            <person name="Gibbons J.G."/>
            <person name="Terashima K."/>
            <person name="Hibbett D.S."/>
            <person name="Grigoriev I.V."/>
        </authorList>
    </citation>
    <scope>NUCLEOTIDE SEQUENCE</scope>
    <source>
        <strain evidence="1">TFB10291</strain>
    </source>
</reference>
<dbReference type="EMBL" id="MU793277">
    <property type="protein sequence ID" value="KAJ3788261.1"/>
    <property type="molecule type" value="Genomic_DNA"/>
</dbReference>
<sequence>MYDIAYEELPAVDRVPAEILTEIFLHCYHDNSVYTLRTEAPFNLFSTCQRWRLVTFSIPLLWSTFNVVLLHDACRPSLPVLNLWLDRSRMWPLSFSLMYQGQNTLVEGNGSTMSKLFAPLETLLIHLSRWRNVYLDFSDLPPNASFLPYSPSEAMILEKFAIRTFEFNPRYTTPLIPTFMDWISSVAECSPALHDFNSFGKGHISRLSGFNSLHSVPWNRLTTLTLERVSEILALFILQRSSSLVSCFFSGLGHYSDWIPDSQHAGPQLRDEIFLPKLTVLSVTAENDIDRFWGHLIVPNLQELEVWMLPSARQWHQGEELVQFLRRSGSVIATHSDIPHVAMSSLMQGPLVSRRGPSISRLVLRNCNMRSRLGAVARLLSDSLRDLKVIDKAMVDDSIMKLLTYPERHGDETALNPKLNASNQTDLETERIFLCPHLEQLTLRRCIAVSDGATSRMVKSRWLPPSLNSSRDGVDVEKENDELALNLKCVRIEFSDPDHAEDFDLLKDMYATGLEGEVVMQKGVKLVRRKNVEKAPPANVPILQPPPLWT</sequence>
<accession>A0AA38KHT5</accession>